<dbReference type="Proteomes" id="UP000285794">
    <property type="component" value="Unassembled WGS sequence"/>
</dbReference>
<evidence type="ECO:0000256" key="2">
    <source>
        <dbReference type="ARBA" id="ARBA00022748"/>
    </source>
</evidence>
<dbReference type="PANTHER" id="PTHR42852:SF6">
    <property type="entry name" value="THIOL:DISULFIDE INTERCHANGE PROTEIN DSBE"/>
    <property type="match status" value="1"/>
</dbReference>
<evidence type="ECO:0000259" key="5">
    <source>
        <dbReference type="PROSITE" id="PS51352"/>
    </source>
</evidence>
<name>A0A425XYY6_9BACT</name>
<feature type="domain" description="Thioredoxin" evidence="5">
    <location>
        <begin position="272"/>
        <end position="415"/>
    </location>
</feature>
<dbReference type="InterPro" id="IPR050553">
    <property type="entry name" value="Thioredoxin_ResA/DsbE_sf"/>
</dbReference>
<proteinExistence type="predicted"/>
<evidence type="ECO:0000313" key="7">
    <source>
        <dbReference type="Proteomes" id="UP000285794"/>
    </source>
</evidence>
<keyword evidence="4" id="KW-0676">Redox-active center</keyword>
<keyword evidence="7" id="KW-1185">Reference proteome</keyword>
<comment type="caution">
    <text evidence="6">The sequence shown here is derived from an EMBL/GenBank/DDBJ whole genome shotgun (WGS) entry which is preliminary data.</text>
</comment>
<dbReference type="Gene3D" id="3.40.30.10">
    <property type="entry name" value="Glutaredoxin"/>
    <property type="match status" value="2"/>
</dbReference>
<dbReference type="PROSITE" id="PS00194">
    <property type="entry name" value="THIOREDOXIN_1"/>
    <property type="match status" value="1"/>
</dbReference>
<dbReference type="GO" id="GO:0030313">
    <property type="term" value="C:cell envelope"/>
    <property type="evidence" value="ECO:0007669"/>
    <property type="project" value="UniProtKB-SubCell"/>
</dbReference>
<sequence>MNSYRLVIPHTYNHIGLKRSVIKLKNTILMTKTVIVLLSYMVLLFNTTNAQENTFKIHGTIKGLDSEKMMAIITDPNDPNGYRRENVEVKNESFEFTSEVSELTHITISTGVDRVVKWAGRGYIPAKSSLLALFVYPGANVSIKGEISDFVNAYPSGDDVNDGLAKLNKAIFPVMNEAVNYSVEASKLKDDIKLEAEKKANKMSAKSIAMKEQFIADHPNLLASVWMLSDMALRSHLPMKRIDELFNSFSSKYSETSYYKELSERVNGYNSTQIGSQVKFKTDKTINGESFDIKDLRGKYVILDFWGTWCGACVKGMPGLMDFRNANKNEVEVVAVNCGDTQERWLKSKYTKDYNWIHVKSNKSDNNLVTRFNVQGYPTKIVVDPNGKIVKRHVGEDPEFYEELNKLIGVKENTAKVEDFKITATIEGLSSDEGSYYFSEKDKPEGRWIKFPMQGNKVEYTGKVSEPTIIYLNFTDNKVRKYSNPLKTGYFMSTVSLLGFVAIPNKEIKAKGKATDFIEAYAYGDRENDLMAELNQKVHPLLNKAMNLACQLGDPSLDENEKAKVGKEREELNNEIATTKFAFVKENISSIIGLYTARELLNNKISLDKASAYFSKISEDYKSSMYYNQLMDRYKQLKIEKDNIEKTSEGKSAPEIVTSETYSGKEFSLKSLRGKYVLIDFWGTWCGACIKGMPEMKVFKEKHADKLELLGIASENGSTERWRSMIKNRNFNWHQILSGKGEKNFVKKFGVSAFPTKILVSPEGQIVFRYIGEDAEFYKKLETFLK</sequence>
<gene>
    <name evidence="6" type="ORF">DWB61_12655</name>
</gene>
<dbReference type="InterPro" id="IPR036249">
    <property type="entry name" value="Thioredoxin-like_sf"/>
</dbReference>
<dbReference type="EMBL" id="QQWG01000013">
    <property type="protein sequence ID" value="RRG20390.1"/>
    <property type="molecule type" value="Genomic_DNA"/>
</dbReference>
<dbReference type="InterPro" id="IPR017937">
    <property type="entry name" value="Thioredoxin_CS"/>
</dbReference>
<dbReference type="GO" id="GO:0016491">
    <property type="term" value="F:oxidoreductase activity"/>
    <property type="evidence" value="ECO:0007669"/>
    <property type="project" value="InterPro"/>
</dbReference>
<protein>
    <submittedName>
        <fullName evidence="6">AhpC/TSA family protein</fullName>
    </submittedName>
</protein>
<organism evidence="6 7">
    <name type="scientific">Ancylomarina euxinus</name>
    <dbReference type="NCBI Taxonomy" id="2283627"/>
    <lineage>
        <taxon>Bacteria</taxon>
        <taxon>Pseudomonadati</taxon>
        <taxon>Bacteroidota</taxon>
        <taxon>Bacteroidia</taxon>
        <taxon>Marinilabiliales</taxon>
        <taxon>Marinifilaceae</taxon>
        <taxon>Ancylomarina</taxon>
    </lineage>
</organism>
<dbReference type="InterPro" id="IPR013740">
    <property type="entry name" value="Redoxin"/>
</dbReference>
<comment type="subcellular location">
    <subcellularLocation>
        <location evidence="1">Cell envelope</location>
    </subcellularLocation>
</comment>
<dbReference type="CDD" id="cd02966">
    <property type="entry name" value="TlpA_like_family"/>
    <property type="match status" value="2"/>
</dbReference>
<feature type="domain" description="Thioredoxin" evidence="5">
    <location>
        <begin position="647"/>
        <end position="786"/>
    </location>
</feature>
<dbReference type="InterPro" id="IPR013766">
    <property type="entry name" value="Thioredoxin_domain"/>
</dbReference>
<dbReference type="Pfam" id="PF13905">
    <property type="entry name" value="Thioredoxin_8"/>
    <property type="match status" value="1"/>
</dbReference>
<evidence type="ECO:0000256" key="4">
    <source>
        <dbReference type="ARBA" id="ARBA00023284"/>
    </source>
</evidence>
<reference evidence="6 7" key="1">
    <citation type="submission" date="2018-07" db="EMBL/GenBank/DDBJ databases">
        <title>Draft genome sequence of Ancylomarina sp. M1P.</title>
        <authorList>
            <person name="Yadav S."/>
            <person name="Villanueva L."/>
            <person name="Damste J.S.S."/>
        </authorList>
    </citation>
    <scope>NUCLEOTIDE SEQUENCE [LARGE SCALE GENOMIC DNA]</scope>
    <source>
        <strain evidence="6 7">M1P</strain>
    </source>
</reference>
<dbReference type="SUPFAM" id="SSF52833">
    <property type="entry name" value="Thioredoxin-like"/>
    <property type="match status" value="2"/>
</dbReference>
<dbReference type="InterPro" id="IPR012336">
    <property type="entry name" value="Thioredoxin-like_fold"/>
</dbReference>
<dbReference type="PANTHER" id="PTHR42852">
    <property type="entry name" value="THIOL:DISULFIDE INTERCHANGE PROTEIN DSBE"/>
    <property type="match status" value="1"/>
</dbReference>
<keyword evidence="2" id="KW-0201">Cytochrome c-type biogenesis</keyword>
<accession>A0A425XYY6</accession>
<dbReference type="AlphaFoldDB" id="A0A425XYY6"/>
<dbReference type="PROSITE" id="PS51352">
    <property type="entry name" value="THIOREDOXIN_2"/>
    <property type="match status" value="2"/>
</dbReference>
<evidence type="ECO:0000256" key="3">
    <source>
        <dbReference type="ARBA" id="ARBA00023157"/>
    </source>
</evidence>
<dbReference type="GO" id="GO:0017004">
    <property type="term" value="P:cytochrome complex assembly"/>
    <property type="evidence" value="ECO:0007669"/>
    <property type="project" value="UniProtKB-KW"/>
</dbReference>
<evidence type="ECO:0000313" key="6">
    <source>
        <dbReference type="EMBL" id="RRG20390.1"/>
    </source>
</evidence>
<evidence type="ECO:0000256" key="1">
    <source>
        <dbReference type="ARBA" id="ARBA00004196"/>
    </source>
</evidence>
<dbReference type="Pfam" id="PF08534">
    <property type="entry name" value="Redoxin"/>
    <property type="match status" value="1"/>
</dbReference>
<keyword evidence="3" id="KW-1015">Disulfide bond</keyword>